<accession>A0A699ZBC5</accession>
<name>A0A699ZBC5_HAELA</name>
<evidence type="ECO:0000313" key="1">
    <source>
        <dbReference type="EMBL" id="GFH16549.1"/>
    </source>
</evidence>
<keyword evidence="2" id="KW-1185">Reference proteome</keyword>
<reference evidence="1 2" key="1">
    <citation type="submission" date="2020-02" db="EMBL/GenBank/DDBJ databases">
        <title>Draft genome sequence of Haematococcus lacustris strain NIES-144.</title>
        <authorList>
            <person name="Morimoto D."/>
            <person name="Nakagawa S."/>
            <person name="Yoshida T."/>
            <person name="Sawayama S."/>
        </authorList>
    </citation>
    <scope>NUCLEOTIDE SEQUENCE [LARGE SCALE GENOMIC DNA]</scope>
    <source>
        <strain evidence="1 2">NIES-144</strain>
    </source>
</reference>
<evidence type="ECO:0000313" key="2">
    <source>
        <dbReference type="Proteomes" id="UP000485058"/>
    </source>
</evidence>
<dbReference type="EMBL" id="BLLF01001013">
    <property type="protein sequence ID" value="GFH16549.1"/>
    <property type="molecule type" value="Genomic_DNA"/>
</dbReference>
<dbReference type="AlphaFoldDB" id="A0A699ZBC5"/>
<proteinExistence type="predicted"/>
<organism evidence="1 2">
    <name type="scientific">Haematococcus lacustris</name>
    <name type="common">Green alga</name>
    <name type="synonym">Haematococcus pluvialis</name>
    <dbReference type="NCBI Taxonomy" id="44745"/>
    <lineage>
        <taxon>Eukaryota</taxon>
        <taxon>Viridiplantae</taxon>
        <taxon>Chlorophyta</taxon>
        <taxon>core chlorophytes</taxon>
        <taxon>Chlorophyceae</taxon>
        <taxon>CS clade</taxon>
        <taxon>Chlamydomonadales</taxon>
        <taxon>Haematococcaceae</taxon>
        <taxon>Haematococcus</taxon>
    </lineage>
</organism>
<protein>
    <submittedName>
        <fullName evidence="1">Uncharacterized protein</fullName>
    </submittedName>
</protein>
<dbReference type="Proteomes" id="UP000485058">
    <property type="component" value="Unassembled WGS sequence"/>
</dbReference>
<gene>
    <name evidence="1" type="ORF">HaLaN_12986</name>
</gene>
<sequence>MTLSTSMCFESIPTGKCHDDECSLAWLCMAVCECSLAWLCVALPGSNKQQLARLRPTVQHVLGIGALHAQRTIPICINSHDSDVPARPLLCDALQLTWGDCVRTCGQTRIQIPVSAKPKFCWAWAASHAVPSRALTITTSAAALWGRASAPPAGHHALGGP</sequence>
<comment type="caution">
    <text evidence="1">The sequence shown here is derived from an EMBL/GenBank/DDBJ whole genome shotgun (WGS) entry which is preliminary data.</text>
</comment>